<dbReference type="InterPro" id="IPR037481">
    <property type="entry name" value="LacX"/>
</dbReference>
<dbReference type="PANTHER" id="PTHR11122">
    <property type="entry name" value="APOSPORY-ASSOCIATED PROTEIN C-RELATED"/>
    <property type="match status" value="1"/>
</dbReference>
<dbReference type="Pfam" id="PF01263">
    <property type="entry name" value="Aldose_epim"/>
    <property type="match status" value="1"/>
</dbReference>
<evidence type="ECO:0000313" key="1">
    <source>
        <dbReference type="EMBL" id="KRM35374.1"/>
    </source>
</evidence>
<accession>A0A922PTY6</accession>
<dbReference type="EMBL" id="AZGO01000065">
    <property type="protein sequence ID" value="KRM35374.1"/>
    <property type="molecule type" value="Genomic_DNA"/>
</dbReference>
<protein>
    <submittedName>
        <fullName evidence="1">Aldose 1-epimerase</fullName>
    </submittedName>
</protein>
<organism evidence="1 2">
    <name type="scientific">Limosilactobacillus pontis DSM 8475</name>
    <dbReference type="NCBI Taxonomy" id="1423794"/>
    <lineage>
        <taxon>Bacteria</taxon>
        <taxon>Bacillati</taxon>
        <taxon>Bacillota</taxon>
        <taxon>Bacilli</taxon>
        <taxon>Lactobacillales</taxon>
        <taxon>Lactobacillaceae</taxon>
        <taxon>Limosilactobacillus</taxon>
    </lineage>
</organism>
<dbReference type="Gene3D" id="2.70.98.10">
    <property type="match status" value="1"/>
</dbReference>
<sequence length="297" mass="33453">MEERTMITLTNDQLTVQVDELGAQLHSIKRHGDSREYLWQGDPASWGRQAPILFPFVGRLKDDQYVFAGRRYHQTQHGFARDRRFSVISQQADRVTFEQHDDAQTRQAFPFAFRLEVTIALVDDQVAVTYMVVNTSTDRSLIYAIGAHPGFNMPLTAGAAFDQVQLSVKPAEEYSRIVLRGPYNDSNHPQLIDMHQPLTINHATFKNDAVIFKTAGSDFAATLTDPAGQHGVTVSTVGTQYVGVWSAYPATANFVCVEPWWGIADNLNADGQLLHKQDMHRLAPQQSAQYRFSIRPF</sequence>
<dbReference type="CDD" id="cd09024">
    <property type="entry name" value="Aldose_epim_lacX"/>
    <property type="match status" value="1"/>
</dbReference>
<evidence type="ECO:0000313" key="2">
    <source>
        <dbReference type="Proteomes" id="UP000051085"/>
    </source>
</evidence>
<dbReference type="AlphaFoldDB" id="A0A922PTY6"/>
<dbReference type="PANTHER" id="PTHR11122:SF13">
    <property type="entry name" value="GLUCOSE-6-PHOSPHATE 1-EPIMERASE"/>
    <property type="match status" value="1"/>
</dbReference>
<dbReference type="Proteomes" id="UP000051085">
    <property type="component" value="Unassembled WGS sequence"/>
</dbReference>
<dbReference type="InterPro" id="IPR008183">
    <property type="entry name" value="Aldose_1/G6P_1-epimerase"/>
</dbReference>
<dbReference type="GO" id="GO:0030246">
    <property type="term" value="F:carbohydrate binding"/>
    <property type="evidence" value="ECO:0007669"/>
    <property type="project" value="InterPro"/>
</dbReference>
<name>A0A922PTY6_9LACO</name>
<proteinExistence type="predicted"/>
<dbReference type="InterPro" id="IPR011013">
    <property type="entry name" value="Gal_mutarotase_sf_dom"/>
</dbReference>
<dbReference type="GO" id="GO:0016853">
    <property type="term" value="F:isomerase activity"/>
    <property type="evidence" value="ECO:0007669"/>
    <property type="project" value="InterPro"/>
</dbReference>
<gene>
    <name evidence="1" type="ORF">FD34_GL000886</name>
</gene>
<reference evidence="1 2" key="1">
    <citation type="journal article" date="2015" name="Genome Announc.">
        <title>Expanding the biotechnology potential of lactobacilli through comparative genomics of 213 strains and associated genera.</title>
        <authorList>
            <person name="Sun Z."/>
            <person name="Harris H.M."/>
            <person name="McCann A."/>
            <person name="Guo C."/>
            <person name="Argimon S."/>
            <person name="Zhang W."/>
            <person name="Yang X."/>
            <person name="Jeffery I.B."/>
            <person name="Cooney J.C."/>
            <person name="Kagawa T.F."/>
            <person name="Liu W."/>
            <person name="Song Y."/>
            <person name="Salvetti E."/>
            <person name="Wrobel A."/>
            <person name="Rasinkangas P."/>
            <person name="Parkhill J."/>
            <person name="Rea M.C."/>
            <person name="O'Sullivan O."/>
            <person name="Ritari J."/>
            <person name="Douillard F.P."/>
            <person name="Paul Ross R."/>
            <person name="Yang R."/>
            <person name="Briner A.E."/>
            <person name="Felis G.E."/>
            <person name="de Vos W.M."/>
            <person name="Barrangou R."/>
            <person name="Klaenhammer T.R."/>
            <person name="Caufield P.W."/>
            <person name="Cui Y."/>
            <person name="Zhang H."/>
            <person name="O'Toole P.W."/>
        </authorList>
    </citation>
    <scope>NUCLEOTIDE SEQUENCE [LARGE SCALE GENOMIC DNA]</scope>
    <source>
        <strain evidence="1 2">DSM 8475</strain>
    </source>
</reference>
<comment type="caution">
    <text evidence="1">The sequence shown here is derived from an EMBL/GenBank/DDBJ whole genome shotgun (WGS) entry which is preliminary data.</text>
</comment>
<dbReference type="GO" id="GO:0005975">
    <property type="term" value="P:carbohydrate metabolic process"/>
    <property type="evidence" value="ECO:0007669"/>
    <property type="project" value="InterPro"/>
</dbReference>
<dbReference type="SUPFAM" id="SSF74650">
    <property type="entry name" value="Galactose mutarotase-like"/>
    <property type="match status" value="1"/>
</dbReference>
<dbReference type="InterPro" id="IPR014718">
    <property type="entry name" value="GH-type_carb-bd"/>
</dbReference>